<feature type="compositionally biased region" description="Basic and acidic residues" evidence="1">
    <location>
        <begin position="329"/>
        <end position="342"/>
    </location>
</feature>
<organism evidence="2 3">
    <name type="scientific">Malassezia globosa (strain ATCC MYA-4612 / CBS 7966)</name>
    <name type="common">Dandruff-associated fungus</name>
    <dbReference type="NCBI Taxonomy" id="425265"/>
    <lineage>
        <taxon>Eukaryota</taxon>
        <taxon>Fungi</taxon>
        <taxon>Dikarya</taxon>
        <taxon>Basidiomycota</taxon>
        <taxon>Ustilaginomycotina</taxon>
        <taxon>Malasseziomycetes</taxon>
        <taxon>Malasseziales</taxon>
        <taxon>Malasseziaceae</taxon>
        <taxon>Malassezia</taxon>
    </lineage>
</organism>
<gene>
    <name evidence="2" type="ORF">MGL_3041</name>
</gene>
<feature type="compositionally biased region" description="Polar residues" evidence="1">
    <location>
        <begin position="471"/>
        <end position="487"/>
    </location>
</feature>
<feature type="region of interest" description="Disordered" evidence="1">
    <location>
        <begin position="454"/>
        <end position="487"/>
    </location>
</feature>
<feature type="compositionally biased region" description="Polar residues" evidence="1">
    <location>
        <begin position="1"/>
        <end position="14"/>
    </location>
</feature>
<feature type="compositionally biased region" description="Polar residues" evidence="1">
    <location>
        <begin position="255"/>
        <end position="274"/>
    </location>
</feature>
<accession>A8Q6R9</accession>
<dbReference type="AlphaFoldDB" id="A8Q6R9"/>
<dbReference type="OMA" id="DWINGMA"/>
<sequence>MSLSSGSAAKSPTQHPHRHSYTPQSNASQKKHEDLQRRTSFHAAQMMNAASMIMPQRDHNQFFMHPNSSLGQPDVLHGFVPWQSYNPQTNPSSMLADAYGATHGQPQPAAANLDWHNGLAASMLIDPRTHPAALPSTLVQPQPSYMDMYHVSPPQLTQKMNQLHLQSQQQEQVAVQRRLLMSQFQQAQEQRLLADHQNTSMYLPHSGLMMNDAQLNQSIVDPNPDGFYLNSRVPVSNGKTAGPDETFISFMSTPEGKNQIYESNTSPNTSTLEKTSNESSSPTESTNLRTGVRSRPVSFTSRDLRQESIGSPINHTSPQAELRLPSALRRGEDAHESSVERRRNLTPSIVIDEVNLEPSDDALTRKANSVGMRMGPRTATVVHEIQVSPQDSIYLGNNSEKISSVRGSDSSRPSSAQGVHPPPLIQPRRQPRGPPMDAFFANNFLARRSLRTRREAMSKLCASPRAPAFNMSRSSGVSTSSPLASKK</sequence>
<dbReference type="Proteomes" id="UP000008837">
    <property type="component" value="Unassembled WGS sequence"/>
</dbReference>
<proteinExistence type="predicted"/>
<evidence type="ECO:0000256" key="1">
    <source>
        <dbReference type="SAM" id="MobiDB-lite"/>
    </source>
</evidence>
<feature type="compositionally biased region" description="Polar residues" evidence="1">
    <location>
        <begin position="308"/>
        <end position="319"/>
    </location>
</feature>
<name>A8Q6R9_MALGO</name>
<feature type="region of interest" description="Disordered" evidence="1">
    <location>
        <begin position="255"/>
        <end position="342"/>
    </location>
</feature>
<dbReference type="InParanoid" id="A8Q6R9"/>
<comment type="caution">
    <text evidence="2">The sequence shown here is derived from an EMBL/GenBank/DDBJ whole genome shotgun (WGS) entry which is preliminary data.</text>
</comment>
<evidence type="ECO:0000313" key="2">
    <source>
        <dbReference type="EMBL" id="EDP42841.1"/>
    </source>
</evidence>
<feature type="compositionally biased region" description="Low complexity" evidence="1">
    <location>
        <begin position="404"/>
        <end position="415"/>
    </location>
</feature>
<dbReference type="RefSeq" id="XP_001730055.1">
    <property type="nucleotide sequence ID" value="XM_001730003.1"/>
</dbReference>
<dbReference type="STRING" id="425265.A8Q6R9"/>
<dbReference type="GeneID" id="5854362"/>
<keyword evidence="3" id="KW-1185">Reference proteome</keyword>
<evidence type="ECO:0000313" key="3">
    <source>
        <dbReference type="Proteomes" id="UP000008837"/>
    </source>
</evidence>
<dbReference type="VEuPathDB" id="FungiDB:MGL_3041"/>
<dbReference type="KEGG" id="mgl:MGL_3041"/>
<dbReference type="EMBL" id="AAYY01000010">
    <property type="protein sequence ID" value="EDP42841.1"/>
    <property type="molecule type" value="Genomic_DNA"/>
</dbReference>
<feature type="region of interest" description="Disordered" evidence="1">
    <location>
        <begin position="1"/>
        <end position="37"/>
    </location>
</feature>
<reference evidence="2 3" key="1">
    <citation type="journal article" date="2007" name="Proc. Natl. Acad. Sci. U.S.A.">
        <title>Dandruff-associated Malassezia genomes reveal convergent and divergent virulence traits shared with plant and human fungal pathogens.</title>
        <authorList>
            <person name="Xu J."/>
            <person name="Saunders C.W."/>
            <person name="Hu P."/>
            <person name="Grant R.A."/>
            <person name="Boekhout T."/>
            <person name="Kuramae E.E."/>
            <person name="Kronstad J.W."/>
            <person name="Deangelis Y.M."/>
            <person name="Reeder N.L."/>
            <person name="Johnstone K.R."/>
            <person name="Leland M."/>
            <person name="Fieno A.M."/>
            <person name="Begley W.M."/>
            <person name="Sun Y."/>
            <person name="Lacey M.P."/>
            <person name="Chaudhary T."/>
            <person name="Keough T."/>
            <person name="Chu L."/>
            <person name="Sears R."/>
            <person name="Yuan B."/>
            <person name="Dawson T.L.Jr."/>
        </authorList>
    </citation>
    <scope>NUCLEOTIDE SEQUENCE [LARGE SCALE GENOMIC DNA]</scope>
    <source>
        <strain evidence="3">ATCC MYA-4612 / CBS 7966</strain>
    </source>
</reference>
<dbReference type="OrthoDB" id="3364568at2759"/>
<feature type="compositionally biased region" description="Low complexity" evidence="1">
    <location>
        <begin position="277"/>
        <end position="287"/>
    </location>
</feature>
<feature type="region of interest" description="Disordered" evidence="1">
    <location>
        <begin position="401"/>
        <end position="438"/>
    </location>
</feature>
<protein>
    <submittedName>
        <fullName evidence="2">Uncharacterized protein</fullName>
    </submittedName>
</protein>